<dbReference type="AlphaFoldDB" id="A0A2P8EII6"/>
<dbReference type="Proteomes" id="UP000242133">
    <property type="component" value="Unassembled WGS sequence"/>
</dbReference>
<feature type="non-terminal residue" evidence="1">
    <location>
        <position position="1"/>
    </location>
</feature>
<evidence type="ECO:0000313" key="1">
    <source>
        <dbReference type="EMBL" id="PSL09287.1"/>
    </source>
</evidence>
<evidence type="ECO:0008006" key="3">
    <source>
        <dbReference type="Google" id="ProtNLM"/>
    </source>
</evidence>
<accession>A0A2P8EII6</accession>
<name>A0A2P8EII6_9GAMM</name>
<reference evidence="1 2" key="1">
    <citation type="submission" date="2018-03" db="EMBL/GenBank/DDBJ databases">
        <title>Genomic Encyclopedia of Archaeal and Bacterial Type Strains, Phase II (KMG-II): from individual species to whole genera.</title>
        <authorList>
            <person name="Goeker M."/>
        </authorList>
    </citation>
    <scope>NUCLEOTIDE SEQUENCE [LARGE SCALE GENOMIC DNA]</scope>
    <source>
        <strain evidence="1 2">DSM 17586</strain>
    </source>
</reference>
<sequence length="70" mass="8338">RWYNTEHRHSALKYVTPEQRHNGEAKKVLDQRRQVLEEERAKNPQRWSGDIRNLSLPETVTLNPEKAANF</sequence>
<dbReference type="EMBL" id="PYGI01000033">
    <property type="protein sequence ID" value="PSL09287.1"/>
    <property type="molecule type" value="Genomic_DNA"/>
</dbReference>
<organism evidence="1 2">
    <name type="scientific">Marinobacterium halophilum</name>
    <dbReference type="NCBI Taxonomy" id="267374"/>
    <lineage>
        <taxon>Bacteria</taxon>
        <taxon>Pseudomonadati</taxon>
        <taxon>Pseudomonadota</taxon>
        <taxon>Gammaproteobacteria</taxon>
        <taxon>Oceanospirillales</taxon>
        <taxon>Oceanospirillaceae</taxon>
        <taxon>Marinobacterium</taxon>
    </lineage>
</organism>
<proteinExistence type="predicted"/>
<protein>
    <recommendedName>
        <fullName evidence="3">Integrase-like protein</fullName>
    </recommendedName>
</protein>
<gene>
    <name evidence="1" type="ORF">CLV44_13316</name>
</gene>
<keyword evidence="2" id="KW-1185">Reference proteome</keyword>
<evidence type="ECO:0000313" key="2">
    <source>
        <dbReference type="Proteomes" id="UP000242133"/>
    </source>
</evidence>
<comment type="caution">
    <text evidence="1">The sequence shown here is derived from an EMBL/GenBank/DDBJ whole genome shotgun (WGS) entry which is preliminary data.</text>
</comment>